<dbReference type="InterPro" id="IPR057439">
    <property type="entry name" value="ANG-1/2/4"/>
</dbReference>
<keyword evidence="4 9" id="KW-0732">Signal</keyword>
<evidence type="ECO:0000256" key="1">
    <source>
        <dbReference type="ARBA" id="ARBA00004613"/>
    </source>
</evidence>
<evidence type="ECO:0000313" key="11">
    <source>
        <dbReference type="EMBL" id="EHB17188.1"/>
    </source>
</evidence>
<feature type="region of interest" description="Disordered" evidence="8">
    <location>
        <begin position="479"/>
        <end position="499"/>
    </location>
</feature>
<dbReference type="EMBL" id="JH173563">
    <property type="protein sequence ID" value="EHB17188.1"/>
    <property type="molecule type" value="Genomic_DNA"/>
</dbReference>
<proteinExistence type="predicted"/>
<dbReference type="FunCoup" id="G5C6M7">
    <property type="interactions" value="684"/>
</dbReference>
<name>G5C6M7_HETGA</name>
<keyword evidence="2" id="KW-0964">Secreted</keyword>
<dbReference type="STRING" id="10181.G5C6M7"/>
<dbReference type="Pfam" id="PF00147">
    <property type="entry name" value="Fibrinogen_C"/>
    <property type="match status" value="1"/>
</dbReference>
<reference evidence="11 12" key="1">
    <citation type="journal article" date="2011" name="Nature">
        <title>Genome sequencing reveals insights into physiology and longevity of the naked mole rat.</title>
        <authorList>
            <person name="Kim E.B."/>
            <person name="Fang X."/>
            <person name="Fushan A.A."/>
            <person name="Huang Z."/>
            <person name="Lobanov A.V."/>
            <person name="Han L."/>
            <person name="Marino S.M."/>
            <person name="Sun X."/>
            <person name="Turanov A.A."/>
            <person name="Yang P."/>
            <person name="Yim S.H."/>
            <person name="Zhao X."/>
            <person name="Kasaikina M.V."/>
            <person name="Stoletzki N."/>
            <person name="Peng C."/>
            <person name="Polak P."/>
            <person name="Xiong Z."/>
            <person name="Kiezun A."/>
            <person name="Zhu Y."/>
            <person name="Chen Y."/>
            <person name="Kryukov G.V."/>
            <person name="Zhang Q."/>
            <person name="Peshkin L."/>
            <person name="Yang L."/>
            <person name="Bronson R.T."/>
            <person name="Buffenstein R."/>
            <person name="Wang B."/>
            <person name="Han C."/>
            <person name="Li Q."/>
            <person name="Chen L."/>
            <person name="Zhao W."/>
            <person name="Sunyaev S.R."/>
            <person name="Park T.J."/>
            <person name="Zhang G."/>
            <person name="Wang J."/>
            <person name="Gladyshev V.N."/>
        </authorList>
    </citation>
    <scope>NUCLEOTIDE SEQUENCE [LARGE SCALE GENOMIC DNA]</scope>
</reference>
<evidence type="ECO:0000256" key="3">
    <source>
        <dbReference type="ARBA" id="ARBA00022657"/>
    </source>
</evidence>
<evidence type="ECO:0000256" key="6">
    <source>
        <dbReference type="ARBA" id="ARBA00023157"/>
    </source>
</evidence>
<protein>
    <submittedName>
        <fullName evidence="11">Angiopoietin-4</fullName>
    </submittedName>
</protein>
<gene>
    <name evidence="11" type="ORF">GW7_20926</name>
</gene>
<feature type="chain" id="PRO_5003475178" evidence="9">
    <location>
        <begin position="17"/>
        <end position="499"/>
    </location>
</feature>
<keyword evidence="6" id="KW-1015">Disulfide bond</keyword>
<feature type="signal peptide" evidence="9">
    <location>
        <begin position="1"/>
        <end position="16"/>
    </location>
</feature>
<dbReference type="SMART" id="SM00186">
    <property type="entry name" value="FBG"/>
    <property type="match status" value="1"/>
</dbReference>
<dbReference type="PROSITE" id="PS51406">
    <property type="entry name" value="FIBRINOGEN_C_2"/>
    <property type="match status" value="1"/>
</dbReference>
<dbReference type="Pfam" id="PF25443">
    <property type="entry name" value="ANG-1"/>
    <property type="match status" value="1"/>
</dbReference>
<dbReference type="PROSITE" id="PS00514">
    <property type="entry name" value="FIBRINOGEN_C_1"/>
    <property type="match status" value="1"/>
</dbReference>
<dbReference type="SUPFAM" id="SSF56496">
    <property type="entry name" value="Fibrinogen C-terminal domain-like"/>
    <property type="match status" value="1"/>
</dbReference>
<keyword evidence="5" id="KW-0175">Coiled coil</keyword>
<evidence type="ECO:0000256" key="5">
    <source>
        <dbReference type="ARBA" id="ARBA00023054"/>
    </source>
</evidence>
<dbReference type="Gene3D" id="3.90.215.10">
    <property type="entry name" value="Gamma Fibrinogen, chain A, domain 1"/>
    <property type="match status" value="1"/>
</dbReference>
<dbReference type="GO" id="GO:0005576">
    <property type="term" value="C:extracellular region"/>
    <property type="evidence" value="ECO:0007669"/>
    <property type="project" value="UniProtKB-SubCell"/>
</dbReference>
<dbReference type="Gene3D" id="4.10.530.10">
    <property type="entry name" value="Gamma-fibrinogen Carboxyl Terminal Fragment, domain 2"/>
    <property type="match status" value="1"/>
</dbReference>
<dbReference type="InterPro" id="IPR037579">
    <property type="entry name" value="FIB_ANG-like"/>
</dbReference>
<dbReference type="GO" id="GO:0007596">
    <property type="term" value="P:blood coagulation"/>
    <property type="evidence" value="ECO:0007669"/>
    <property type="project" value="InterPro"/>
</dbReference>
<accession>G5C6M7</accession>
<dbReference type="GO" id="GO:0001525">
    <property type="term" value="P:angiogenesis"/>
    <property type="evidence" value="ECO:0007669"/>
    <property type="project" value="UniProtKB-KW"/>
</dbReference>
<dbReference type="eggNOG" id="KOG2579">
    <property type="taxonomic scope" value="Eukaryota"/>
</dbReference>
<evidence type="ECO:0000256" key="2">
    <source>
        <dbReference type="ARBA" id="ARBA00022525"/>
    </source>
</evidence>
<evidence type="ECO:0000313" key="12">
    <source>
        <dbReference type="Proteomes" id="UP000006813"/>
    </source>
</evidence>
<evidence type="ECO:0000256" key="8">
    <source>
        <dbReference type="SAM" id="MobiDB-lite"/>
    </source>
</evidence>
<sequence length="499" mass="56626">MLLGSLLLLVGTMTAAQQMGQQAGSHKLQFHFKHDECSYTFFLPEPQPCSPESTTVGGSCIPQKNQPSMMHMRLLFHHQMEKLENALRNSTQRLQKLAENIQTLFGSKLQQAQQNIVQNHTAPMLELDTSLLNQTTNQTLKLTDMEAQVLNQMSHMEHQMLNTSLTTDKLEKQLQKQRGTLDLLHGHNSNLETQLDNMEAHQKAQLEGLRSEKENLWQQLDQHSSRLALIRQGLEALRSNSSLLQQQHHQLLKSLQLLKRMVEQSPGELVGLLGQEAGTAVQRFLDCEDIRKFGLNKDGVYIILVPSLNQTKRVFCVMDAEGAWTVIQRRKDGTVNFQRNWEDYKQGFGDPSGEHWLGNEVVHQLTNSTKYSLRVEMEDWDGNTFSANFEHFQLGSEEQFYRIFLDKHSGMASPRGHLIIGNNTFSTRDADHDNCVCNCAAMMSGGWWFDACGISNLNGVYHPAGQHKLKINGIRWDSSSPGSTSSLRTSRMMMRPLNS</sequence>
<evidence type="ECO:0000256" key="7">
    <source>
        <dbReference type="ARBA" id="ARBA00023180"/>
    </source>
</evidence>
<dbReference type="InterPro" id="IPR020837">
    <property type="entry name" value="Fibrinogen_CS"/>
</dbReference>
<dbReference type="CDD" id="cd00087">
    <property type="entry name" value="FReD"/>
    <property type="match status" value="1"/>
</dbReference>
<dbReference type="Proteomes" id="UP000006813">
    <property type="component" value="Unassembled WGS sequence"/>
</dbReference>
<dbReference type="InterPro" id="IPR014716">
    <property type="entry name" value="Fibrinogen_a/b/g_C_1"/>
</dbReference>
<comment type="subcellular location">
    <subcellularLocation>
        <location evidence="1">Secreted</location>
    </subcellularLocation>
</comment>
<evidence type="ECO:0000256" key="4">
    <source>
        <dbReference type="ARBA" id="ARBA00022729"/>
    </source>
</evidence>
<keyword evidence="3" id="KW-0037">Angiogenesis</keyword>
<dbReference type="InterPro" id="IPR002181">
    <property type="entry name" value="Fibrinogen_a/b/g_C_dom"/>
</dbReference>
<dbReference type="AlphaFoldDB" id="G5C6M7"/>
<organism evidence="11 12">
    <name type="scientific">Heterocephalus glaber</name>
    <name type="common">Naked mole rat</name>
    <dbReference type="NCBI Taxonomy" id="10181"/>
    <lineage>
        <taxon>Eukaryota</taxon>
        <taxon>Metazoa</taxon>
        <taxon>Chordata</taxon>
        <taxon>Craniata</taxon>
        <taxon>Vertebrata</taxon>
        <taxon>Euteleostomi</taxon>
        <taxon>Mammalia</taxon>
        <taxon>Eutheria</taxon>
        <taxon>Euarchontoglires</taxon>
        <taxon>Glires</taxon>
        <taxon>Rodentia</taxon>
        <taxon>Hystricomorpha</taxon>
        <taxon>Bathyergidae</taxon>
        <taxon>Heterocephalus</taxon>
    </lineage>
</organism>
<dbReference type="PANTHER" id="PTHR47221">
    <property type="entry name" value="FIBRINOGEN ALPHA CHAIN"/>
    <property type="match status" value="1"/>
</dbReference>
<keyword evidence="7" id="KW-0325">Glycoprotein</keyword>
<dbReference type="InParanoid" id="G5C6M7"/>
<dbReference type="PANTHER" id="PTHR47221:SF6">
    <property type="entry name" value="FIBRINOGEN ALPHA CHAIN"/>
    <property type="match status" value="1"/>
</dbReference>
<evidence type="ECO:0000259" key="10">
    <source>
        <dbReference type="PROSITE" id="PS51406"/>
    </source>
</evidence>
<evidence type="ECO:0000256" key="9">
    <source>
        <dbReference type="SAM" id="SignalP"/>
    </source>
</evidence>
<feature type="domain" description="Fibrinogen C-terminal" evidence="10">
    <location>
        <begin position="278"/>
        <end position="498"/>
    </location>
</feature>
<dbReference type="InterPro" id="IPR036056">
    <property type="entry name" value="Fibrinogen-like_C"/>
</dbReference>